<name>A0A086BP95_9BIFI</name>
<evidence type="ECO:0000313" key="1">
    <source>
        <dbReference type="EMBL" id="KFF30759.1"/>
    </source>
</evidence>
<evidence type="ECO:0000313" key="2">
    <source>
        <dbReference type="Proteomes" id="UP000028730"/>
    </source>
</evidence>
<dbReference type="AlphaFoldDB" id="A0A086BP95"/>
<gene>
    <name evidence="1" type="ORF">BBOMB_0066</name>
</gene>
<evidence type="ECO:0008006" key="3">
    <source>
        <dbReference type="Google" id="ProtNLM"/>
    </source>
</evidence>
<dbReference type="EMBL" id="ATLK01000001">
    <property type="protein sequence ID" value="KFF30759.1"/>
    <property type="molecule type" value="Genomic_DNA"/>
</dbReference>
<proteinExistence type="predicted"/>
<dbReference type="Proteomes" id="UP000028730">
    <property type="component" value="Unassembled WGS sequence"/>
</dbReference>
<keyword evidence="2" id="KW-1185">Reference proteome</keyword>
<accession>A0A086BP95</accession>
<protein>
    <recommendedName>
        <fullName evidence="3">Peptidase C39-like domain-containing protein</fullName>
    </recommendedName>
</protein>
<reference evidence="1 2" key="1">
    <citation type="journal article" date="2014" name="Appl. Environ. Microbiol.">
        <title>Genomic encyclopedia of type strains of the genus Bifidobacterium.</title>
        <authorList>
            <person name="Milani C."/>
            <person name="Lugli G.A."/>
            <person name="Duranti S."/>
            <person name="Turroni F."/>
            <person name="Bottacini F."/>
            <person name="Mangifesta M."/>
            <person name="Sanchez B."/>
            <person name="Viappiani A."/>
            <person name="Mancabelli L."/>
            <person name="Taminiau B."/>
            <person name="Delcenserie V."/>
            <person name="Barrangou R."/>
            <person name="Margolles A."/>
            <person name="van Sinderen D."/>
            <person name="Ventura M."/>
        </authorList>
    </citation>
    <scope>NUCLEOTIDE SEQUENCE [LARGE SCALE GENOMIC DNA]</scope>
    <source>
        <strain evidence="1 2">DSM 19703</strain>
    </source>
</reference>
<dbReference type="OrthoDB" id="5416005at2"/>
<organism evidence="1 2">
    <name type="scientific">Bifidobacterium bombi DSM 19703</name>
    <dbReference type="NCBI Taxonomy" id="1341695"/>
    <lineage>
        <taxon>Bacteria</taxon>
        <taxon>Bacillati</taxon>
        <taxon>Actinomycetota</taxon>
        <taxon>Actinomycetes</taxon>
        <taxon>Bifidobacteriales</taxon>
        <taxon>Bifidobacteriaceae</taxon>
        <taxon>Bifidobacterium</taxon>
    </lineage>
</organism>
<dbReference type="RefSeq" id="WP_044087705.1">
    <property type="nucleotide sequence ID" value="NZ_ATLK01000001.1"/>
</dbReference>
<comment type="caution">
    <text evidence="1">The sequence shown here is derived from an EMBL/GenBank/DDBJ whole genome shotgun (WGS) entry which is preliminary data.</text>
</comment>
<sequence length="202" mass="22290">MKNDLIYQDTSYTCAPTTILNALRYLYEREELRPDLIWTVYRLTMDCYGADGTFGTEGTSPKAVLSVANALNMFGESNRFPIQATVLRDDQALVGSPQANTPLRRTIVEGGAGVARVWSNNMNGHYVLVTGFSQMPDGTPAVRVFDPLQGAAVDGDDVLRIEGEPRCANRLVSVSLFDSGSRKPFALVNDENKRRVICISHR</sequence>
<dbReference type="eggNOG" id="ENOG50320SF">
    <property type="taxonomic scope" value="Bacteria"/>
</dbReference>